<dbReference type="EMBL" id="LHPF02000021">
    <property type="protein sequence ID" value="PSC70204.1"/>
    <property type="molecule type" value="Genomic_DNA"/>
</dbReference>
<keyword evidence="3" id="KW-0539">Nucleus</keyword>
<dbReference type="PANTHER" id="PTHR31442:SF29">
    <property type="entry name" value="HOMEODOMAIN-LIKE SUPERFAMILY PROTEIN"/>
    <property type="match status" value="1"/>
</dbReference>
<gene>
    <name evidence="5" type="ORF">C2E20_6317</name>
</gene>
<keyword evidence="1" id="KW-0805">Transcription regulation</keyword>
<dbReference type="Gene3D" id="1.10.10.60">
    <property type="entry name" value="Homeodomain-like"/>
    <property type="match status" value="1"/>
</dbReference>
<feature type="compositionally biased region" description="Low complexity" evidence="4">
    <location>
        <begin position="462"/>
        <end position="492"/>
    </location>
</feature>
<evidence type="ECO:0000256" key="4">
    <source>
        <dbReference type="SAM" id="MobiDB-lite"/>
    </source>
</evidence>
<feature type="region of interest" description="Disordered" evidence="4">
    <location>
        <begin position="515"/>
        <end position="535"/>
    </location>
</feature>
<feature type="region of interest" description="Disordered" evidence="4">
    <location>
        <begin position="365"/>
        <end position="388"/>
    </location>
</feature>
<dbReference type="Proteomes" id="UP000239649">
    <property type="component" value="Unassembled WGS sequence"/>
</dbReference>
<dbReference type="AlphaFoldDB" id="A0A2P6V7Y8"/>
<dbReference type="GO" id="GO:0003700">
    <property type="term" value="F:DNA-binding transcription factor activity"/>
    <property type="evidence" value="ECO:0007669"/>
    <property type="project" value="InterPro"/>
</dbReference>
<dbReference type="GO" id="GO:0016740">
    <property type="term" value="F:transferase activity"/>
    <property type="evidence" value="ECO:0007669"/>
    <property type="project" value="UniProtKB-KW"/>
</dbReference>
<evidence type="ECO:0000313" key="5">
    <source>
        <dbReference type="EMBL" id="PSC70204.1"/>
    </source>
</evidence>
<evidence type="ECO:0000256" key="1">
    <source>
        <dbReference type="ARBA" id="ARBA00023015"/>
    </source>
</evidence>
<dbReference type="SUPFAM" id="SSF46689">
    <property type="entry name" value="Homeodomain-like"/>
    <property type="match status" value="1"/>
</dbReference>
<keyword evidence="6" id="KW-1185">Reference proteome</keyword>
<feature type="compositionally biased region" description="Acidic residues" evidence="4">
    <location>
        <begin position="15"/>
        <end position="42"/>
    </location>
</feature>
<dbReference type="InterPro" id="IPR006447">
    <property type="entry name" value="Myb_dom_plants"/>
</dbReference>
<dbReference type="InterPro" id="IPR009057">
    <property type="entry name" value="Homeodomain-like_sf"/>
</dbReference>
<feature type="region of interest" description="Disordered" evidence="4">
    <location>
        <begin position="414"/>
        <end position="447"/>
    </location>
</feature>
<feature type="region of interest" description="Disordered" evidence="4">
    <location>
        <begin position="462"/>
        <end position="494"/>
    </location>
</feature>
<dbReference type="GO" id="GO:0003677">
    <property type="term" value="F:DNA binding"/>
    <property type="evidence" value="ECO:0007669"/>
    <property type="project" value="InterPro"/>
</dbReference>
<feature type="region of interest" description="Disordered" evidence="4">
    <location>
        <begin position="117"/>
        <end position="211"/>
    </location>
</feature>
<dbReference type="OrthoDB" id="551907at2759"/>
<dbReference type="NCBIfam" id="TIGR01557">
    <property type="entry name" value="myb_SHAQKYF"/>
    <property type="match status" value="1"/>
</dbReference>
<organism evidence="5 6">
    <name type="scientific">Micractinium conductrix</name>
    <dbReference type="NCBI Taxonomy" id="554055"/>
    <lineage>
        <taxon>Eukaryota</taxon>
        <taxon>Viridiplantae</taxon>
        <taxon>Chlorophyta</taxon>
        <taxon>core chlorophytes</taxon>
        <taxon>Trebouxiophyceae</taxon>
        <taxon>Chlorellales</taxon>
        <taxon>Chlorellaceae</taxon>
        <taxon>Chlorella clade</taxon>
        <taxon>Micractinium</taxon>
    </lineage>
</organism>
<feature type="region of interest" description="Disordered" evidence="4">
    <location>
        <begin position="1"/>
        <end position="47"/>
    </location>
</feature>
<feature type="compositionally biased region" description="Low complexity" evidence="4">
    <location>
        <begin position="130"/>
        <end position="148"/>
    </location>
</feature>
<dbReference type="PANTHER" id="PTHR31442">
    <property type="entry name" value="HOMEODOMAIN-LIKE SUPERFAMILY PROTEIN-RELATED"/>
    <property type="match status" value="1"/>
</dbReference>
<evidence type="ECO:0000256" key="2">
    <source>
        <dbReference type="ARBA" id="ARBA00023163"/>
    </source>
</evidence>
<protein>
    <submittedName>
        <fullName evidence="5">Tyrosine sulfotransferase</fullName>
    </submittedName>
</protein>
<comment type="caution">
    <text evidence="5">The sequence shown here is derived from an EMBL/GenBank/DDBJ whole genome shotgun (WGS) entry which is preliminary data.</text>
</comment>
<evidence type="ECO:0000313" key="6">
    <source>
        <dbReference type="Proteomes" id="UP000239649"/>
    </source>
</evidence>
<keyword evidence="2" id="KW-0804">Transcription</keyword>
<accession>A0A2P6V7Y8</accession>
<sequence>MMELRASKRSRQEADWVEEASADSESESGEAPEAEPGYSDDEDSRRGRTTISWTGALEARFLRALAQAGGVWEAKPKAILLRMGVYSTQLTTIQVKSHLQKHRIKVAAQMQAQGLAVPTPGNGSGGATPAVAAAAQQQAAARQRQAVQHAPRPSGPSKVRRPKGPPAGSLASGEQLPSAGSGGRRLAAKPPPMTVAAAPHTHLAGPPQDTQSQLYQQEMQRRQMQAQMQQQHAVARAAQQQQQQQRQWAGGLAAPGTPQQTCFEPSLQQQLLAEKHMQETQALAAQQAAQQAQLMRMGGGGMQHMPVQHHLQAAPAHLLPVPQQQYAHAMAAPQHYGQPVYGANPHGANHHGLAPAVLQYHGEAAAGPSHENSPVTGGSSAGAATSASSGWEHGLLHAEAEPSQRQLLALSGRPSLMHSMGGGQHDGGASQLATPPHHLPPPHHHMHAYGSAGVLVASAADRSPSPLASRPSAPAALWAAGGGKPPAASASWHEMGGGAGPVVVMPHEEPAAALLASPRHPHGGPHAASDSDSDHYADLGDLLDVPDFLKGDDAFPGFPLASAGLDVAHGGGPAALPPRPAAATWPLDETSPFF</sequence>
<name>A0A2P6V7Y8_9CHLO</name>
<dbReference type="InterPro" id="IPR044841">
    <property type="entry name" value="LUX/BOA-like"/>
</dbReference>
<feature type="compositionally biased region" description="Low complexity" evidence="4">
    <location>
        <begin position="376"/>
        <end position="388"/>
    </location>
</feature>
<proteinExistence type="predicted"/>
<evidence type="ECO:0000256" key="3">
    <source>
        <dbReference type="ARBA" id="ARBA00023242"/>
    </source>
</evidence>
<reference evidence="5 6" key="1">
    <citation type="journal article" date="2018" name="Plant J.">
        <title>Genome sequences of Chlorella sorokiniana UTEX 1602 and Micractinium conductrix SAG 241.80: implications to maltose excretion by a green alga.</title>
        <authorList>
            <person name="Arriola M.B."/>
            <person name="Velmurugan N."/>
            <person name="Zhang Y."/>
            <person name="Plunkett M.H."/>
            <person name="Hondzo H."/>
            <person name="Barney B.M."/>
        </authorList>
    </citation>
    <scope>NUCLEOTIDE SEQUENCE [LARGE SCALE GENOMIC DNA]</scope>
    <source>
        <strain evidence="5 6">SAG 241.80</strain>
    </source>
</reference>